<dbReference type="EMBL" id="AP028213">
    <property type="protein sequence ID" value="BEI88681.1"/>
    <property type="molecule type" value="Genomic_DNA"/>
</dbReference>
<dbReference type="Proteomes" id="UP001233271">
    <property type="component" value="Chromosome 2"/>
</dbReference>
<evidence type="ECO:0000256" key="3">
    <source>
        <dbReference type="ARBA" id="ARBA00022692"/>
    </source>
</evidence>
<keyword evidence="4 6" id="KW-1133">Transmembrane helix</keyword>
<keyword evidence="8" id="KW-1185">Reference proteome</keyword>
<dbReference type="KEGG" id="ccac:CcaHIS019_0200430"/>
<keyword evidence="5 6" id="KW-0472">Membrane</keyword>
<gene>
    <name evidence="7" type="ORF">CcaverHIS019_0200430</name>
</gene>
<feature type="transmembrane region" description="Helical" evidence="6">
    <location>
        <begin position="413"/>
        <end position="433"/>
    </location>
</feature>
<feature type="transmembrane region" description="Helical" evidence="6">
    <location>
        <begin position="154"/>
        <end position="175"/>
    </location>
</feature>
<feature type="transmembrane region" description="Helical" evidence="6">
    <location>
        <begin position="323"/>
        <end position="345"/>
    </location>
</feature>
<feature type="transmembrane region" description="Helical" evidence="6">
    <location>
        <begin position="352"/>
        <end position="374"/>
    </location>
</feature>
<evidence type="ECO:0000256" key="5">
    <source>
        <dbReference type="ARBA" id="ARBA00023136"/>
    </source>
</evidence>
<feature type="transmembrane region" description="Helical" evidence="6">
    <location>
        <begin position="53"/>
        <end position="70"/>
    </location>
</feature>
<keyword evidence="2" id="KW-0813">Transport</keyword>
<evidence type="ECO:0000313" key="8">
    <source>
        <dbReference type="Proteomes" id="UP001233271"/>
    </source>
</evidence>
<proteinExistence type="predicted"/>
<protein>
    <recommendedName>
        <fullName evidence="9">MFS general substrate transporter</fullName>
    </recommendedName>
</protein>
<evidence type="ECO:0000256" key="4">
    <source>
        <dbReference type="ARBA" id="ARBA00022989"/>
    </source>
</evidence>
<feature type="transmembrane region" description="Helical" evidence="6">
    <location>
        <begin position="445"/>
        <end position="465"/>
    </location>
</feature>
<evidence type="ECO:0008006" key="9">
    <source>
        <dbReference type="Google" id="ProtNLM"/>
    </source>
</evidence>
<evidence type="ECO:0000256" key="1">
    <source>
        <dbReference type="ARBA" id="ARBA00004141"/>
    </source>
</evidence>
<feature type="transmembrane region" description="Helical" evidence="6">
    <location>
        <begin position="187"/>
        <end position="205"/>
    </location>
</feature>
<dbReference type="Gene3D" id="1.20.1250.20">
    <property type="entry name" value="MFS general substrate transporter like domains"/>
    <property type="match status" value="2"/>
</dbReference>
<evidence type="ECO:0000256" key="6">
    <source>
        <dbReference type="SAM" id="Phobius"/>
    </source>
</evidence>
<organism evidence="7 8">
    <name type="scientific">Cutaneotrichosporon cavernicola</name>
    <dbReference type="NCBI Taxonomy" id="279322"/>
    <lineage>
        <taxon>Eukaryota</taxon>
        <taxon>Fungi</taxon>
        <taxon>Dikarya</taxon>
        <taxon>Basidiomycota</taxon>
        <taxon>Agaricomycotina</taxon>
        <taxon>Tremellomycetes</taxon>
        <taxon>Trichosporonales</taxon>
        <taxon>Trichosporonaceae</taxon>
        <taxon>Cutaneotrichosporon</taxon>
    </lineage>
</organism>
<evidence type="ECO:0000256" key="2">
    <source>
        <dbReference type="ARBA" id="ARBA00022448"/>
    </source>
</evidence>
<dbReference type="GeneID" id="85492552"/>
<feature type="transmembrane region" description="Helical" evidence="6">
    <location>
        <begin position="380"/>
        <end position="401"/>
    </location>
</feature>
<sequence>MLEDEKKASDMGHVEVHQVLRKDSIHVAGEGDKELLREDEFTDKEYHRLRWKVDLIIMPLLMILYGLQYADKTSLSRGVIFGLKEDTGLGDAEYPNLTTFFYMSYAVAQYPMAWVLQRFPIGRALGTCVIIWGGLVIALAGCNNYASLAVVRVLLGWFESVVTPGFAIFTASWYLRREQTLRQSMYYAMNSCFAMIFGVGIYYLALNAQRNGGLAAWRVINVFLGGLTIGMGIIFVIMGGGPDEVWWLSKREKRMAKARIVSNATGGGEQHPWRWEQVRECFRDPQWWFSVGFNLLGCVYNGALTTFDSLIYESFGFTNLEVILFSMPTYGLTFVMIITMGFLVYKWPRLRFPIALVSQTIVAFVLLFVGLANVGKWAKWAVFMWSLMDTIASFVMAWPIISVNVAGRTKKSFFGASSLVSYCIGNLVGAQIMRPNDAPRYTKGLTAAAVILIGNIVLTANWWWYYVRENRKRRAENEGMSDEEITKQSEINGLMDLTDRQNRQFLYLC</sequence>
<evidence type="ECO:0000313" key="7">
    <source>
        <dbReference type="EMBL" id="BEI88681.1"/>
    </source>
</evidence>
<dbReference type="PANTHER" id="PTHR43791">
    <property type="entry name" value="PERMEASE-RELATED"/>
    <property type="match status" value="1"/>
</dbReference>
<comment type="subcellular location">
    <subcellularLocation>
        <location evidence="1">Membrane</location>
        <topology evidence="1">Multi-pass membrane protein</topology>
    </subcellularLocation>
</comment>
<dbReference type="PANTHER" id="PTHR43791:SF7">
    <property type="entry name" value="MAJOR FACILITATOR SUPERFAMILY (MFS) PROFILE DOMAIN-CONTAINING PROTEIN"/>
    <property type="match status" value="1"/>
</dbReference>
<reference evidence="7" key="1">
    <citation type="journal article" date="2023" name="BMC Genomics">
        <title>Chromosome-level genome assemblies of Cutaneotrichosporon spp. (Trichosporonales, Basidiomycota) reveal imbalanced evolution between nucleotide sequences and chromosome synteny.</title>
        <authorList>
            <person name="Kobayashi Y."/>
            <person name="Kayamori A."/>
            <person name="Aoki K."/>
            <person name="Shiwa Y."/>
            <person name="Matsutani M."/>
            <person name="Fujita N."/>
            <person name="Sugita T."/>
            <person name="Iwasaki W."/>
            <person name="Tanaka N."/>
            <person name="Takashima M."/>
        </authorList>
    </citation>
    <scope>NUCLEOTIDE SEQUENCE</scope>
    <source>
        <strain evidence="7">HIS019</strain>
    </source>
</reference>
<dbReference type="InterPro" id="IPR011701">
    <property type="entry name" value="MFS"/>
</dbReference>
<name>A0AA48ID11_9TREE</name>
<dbReference type="InterPro" id="IPR036259">
    <property type="entry name" value="MFS_trans_sf"/>
</dbReference>
<dbReference type="AlphaFoldDB" id="A0AA48ID11"/>
<keyword evidence="3 6" id="KW-0812">Transmembrane</keyword>
<accession>A0AA48ID11</accession>
<dbReference type="GO" id="GO:0022857">
    <property type="term" value="F:transmembrane transporter activity"/>
    <property type="evidence" value="ECO:0007669"/>
    <property type="project" value="InterPro"/>
</dbReference>
<dbReference type="GO" id="GO:0016020">
    <property type="term" value="C:membrane"/>
    <property type="evidence" value="ECO:0007669"/>
    <property type="project" value="UniProtKB-SubCell"/>
</dbReference>
<feature type="transmembrane region" description="Helical" evidence="6">
    <location>
        <begin position="128"/>
        <end position="148"/>
    </location>
</feature>
<dbReference type="Pfam" id="PF07690">
    <property type="entry name" value="MFS_1"/>
    <property type="match status" value="1"/>
</dbReference>
<dbReference type="RefSeq" id="XP_060453947.1">
    <property type="nucleotide sequence ID" value="XM_060597010.1"/>
</dbReference>
<feature type="transmembrane region" description="Helical" evidence="6">
    <location>
        <begin position="217"/>
        <end position="241"/>
    </location>
</feature>
<dbReference type="SUPFAM" id="SSF103473">
    <property type="entry name" value="MFS general substrate transporter"/>
    <property type="match status" value="1"/>
</dbReference>